<organism evidence="1 2">
    <name type="scientific">Crepidotus variabilis</name>
    <dbReference type="NCBI Taxonomy" id="179855"/>
    <lineage>
        <taxon>Eukaryota</taxon>
        <taxon>Fungi</taxon>
        <taxon>Dikarya</taxon>
        <taxon>Basidiomycota</taxon>
        <taxon>Agaricomycotina</taxon>
        <taxon>Agaricomycetes</taxon>
        <taxon>Agaricomycetidae</taxon>
        <taxon>Agaricales</taxon>
        <taxon>Agaricineae</taxon>
        <taxon>Crepidotaceae</taxon>
        <taxon>Crepidotus</taxon>
    </lineage>
</organism>
<evidence type="ECO:0000313" key="1">
    <source>
        <dbReference type="EMBL" id="KAF9521904.1"/>
    </source>
</evidence>
<comment type="caution">
    <text evidence="1">The sequence shown here is derived from an EMBL/GenBank/DDBJ whole genome shotgun (WGS) entry which is preliminary data.</text>
</comment>
<reference evidence="1" key="1">
    <citation type="submission" date="2020-11" db="EMBL/GenBank/DDBJ databases">
        <authorList>
            <consortium name="DOE Joint Genome Institute"/>
            <person name="Ahrendt S."/>
            <person name="Riley R."/>
            <person name="Andreopoulos W."/>
            <person name="Labutti K."/>
            <person name="Pangilinan J."/>
            <person name="Ruiz-Duenas F.J."/>
            <person name="Barrasa J.M."/>
            <person name="Sanchez-Garcia M."/>
            <person name="Camarero S."/>
            <person name="Miyauchi S."/>
            <person name="Serrano A."/>
            <person name="Linde D."/>
            <person name="Babiker R."/>
            <person name="Drula E."/>
            <person name="Ayuso-Fernandez I."/>
            <person name="Pacheco R."/>
            <person name="Padilla G."/>
            <person name="Ferreira P."/>
            <person name="Barriuso J."/>
            <person name="Kellner H."/>
            <person name="Castanera R."/>
            <person name="Alfaro M."/>
            <person name="Ramirez L."/>
            <person name="Pisabarro A.G."/>
            <person name="Kuo A."/>
            <person name="Tritt A."/>
            <person name="Lipzen A."/>
            <person name="He G."/>
            <person name="Yan M."/>
            <person name="Ng V."/>
            <person name="Cullen D."/>
            <person name="Martin F."/>
            <person name="Rosso M.-N."/>
            <person name="Henrissat B."/>
            <person name="Hibbett D."/>
            <person name="Martinez A.T."/>
            <person name="Grigoriev I.V."/>
        </authorList>
    </citation>
    <scope>NUCLEOTIDE SEQUENCE</scope>
    <source>
        <strain evidence="1">CBS 506.95</strain>
    </source>
</reference>
<dbReference type="AlphaFoldDB" id="A0A9P6E3P7"/>
<proteinExistence type="predicted"/>
<name>A0A9P6E3P7_9AGAR</name>
<accession>A0A9P6E3P7</accession>
<sequence>MTLDINAIRQVTMLAGIMSNPVIPSKEQFVGKQMTTHAMDLAMRARKNHCFNVCHLDTVECLDVPGVFPNTGDWVAKILEWTGSSLKELRISDPPSSTQLWRNTKSAAGIPTDILHKHSSQDFGSTASNYQPALTKIEFCSPDGPLEEFLALFETPSLQVVKYKPLFGVDSTLMNAIFWASSVLVSIAVTIFDPESMFTPEDTLWSTLKPINDEDVEPLFCLHTLRELRLDGIFTSEMTEEQRRKLRQQNPSDLLQFEALMG</sequence>
<dbReference type="EMBL" id="MU157975">
    <property type="protein sequence ID" value="KAF9521904.1"/>
    <property type="molecule type" value="Genomic_DNA"/>
</dbReference>
<dbReference type="Proteomes" id="UP000807306">
    <property type="component" value="Unassembled WGS sequence"/>
</dbReference>
<keyword evidence="2" id="KW-1185">Reference proteome</keyword>
<evidence type="ECO:0000313" key="2">
    <source>
        <dbReference type="Proteomes" id="UP000807306"/>
    </source>
</evidence>
<gene>
    <name evidence="1" type="ORF">CPB83DRAFT_840887</name>
</gene>
<protein>
    <submittedName>
        <fullName evidence="1">Uncharacterized protein</fullName>
    </submittedName>
</protein>